<gene>
    <name evidence="1" type="ORF">FZ934_25950</name>
</gene>
<proteinExistence type="predicted"/>
<dbReference type="EMBL" id="CP043499">
    <property type="protein sequence ID" value="QFY64130.1"/>
    <property type="molecule type" value="Genomic_DNA"/>
</dbReference>
<dbReference type="Gene3D" id="3.20.20.80">
    <property type="entry name" value="Glycosidases"/>
    <property type="match status" value="1"/>
</dbReference>
<organism evidence="1 2">
    <name type="scientific">Rhizobium grahamii</name>
    <dbReference type="NCBI Taxonomy" id="1120045"/>
    <lineage>
        <taxon>Bacteria</taxon>
        <taxon>Pseudomonadati</taxon>
        <taxon>Pseudomonadota</taxon>
        <taxon>Alphaproteobacteria</taxon>
        <taxon>Hyphomicrobiales</taxon>
        <taxon>Rhizobiaceae</taxon>
        <taxon>Rhizobium/Agrobacterium group</taxon>
        <taxon>Rhizobium</taxon>
    </lineage>
</organism>
<reference evidence="1 2" key="1">
    <citation type="submission" date="2019-08" db="EMBL/GenBank/DDBJ databases">
        <title>Prosopis cineraria nodule microbiome.</title>
        <authorList>
            <person name="Ali R."/>
            <person name="Chaluvadi S.R."/>
            <person name="Wang X."/>
        </authorList>
    </citation>
    <scope>NUCLEOTIDE SEQUENCE [LARGE SCALE GENOMIC DNA]</scope>
    <source>
        <strain evidence="1 2">BG7</strain>
        <plasmid evidence="1 2">unnamed</plasmid>
    </source>
</reference>
<accession>A0A5Q0CHQ8</accession>
<evidence type="ECO:0000313" key="1">
    <source>
        <dbReference type="EMBL" id="QFY64130.1"/>
    </source>
</evidence>
<dbReference type="KEGG" id="rgr:FZ934_25950"/>
<geneLocation type="plasmid" evidence="1 2">
    <name>unnamed</name>
</geneLocation>
<evidence type="ECO:0008006" key="3">
    <source>
        <dbReference type="Google" id="ProtNLM"/>
    </source>
</evidence>
<evidence type="ECO:0000313" key="2">
    <source>
        <dbReference type="Proteomes" id="UP000326881"/>
    </source>
</evidence>
<keyword evidence="1" id="KW-0614">Plasmid</keyword>
<sequence length="505" mass="56790">MLSAAALAPLVSQFPSRMLAAAPSGKNGRLGLNLAGASYWSSEQVFSNLAVNASRWRVQLGQMPFTWDTPLPPMTDDGYPKKIPPQAFLESFLIFTPYRKNLPVQLSLYYDGKGKIGYTNGAELERRFPGRDDVRNMRKNEAFVARIVETDPDDPIRNIRLYERGEMPTSAFRQPFLDRARDMSAIRFMDWMSTNGSTVKQWSDRPKYGRFGNSDFGVPLEYMIDLCNTVKAEPWFNMPHQADDDYVRQFATQVRKDLSADLNVNVEYSNEVWNTFFGQYDYAASQGKALGLSNDEFQGAMMFYAKRATEIIAIWEDVFGADKERVIGVYGAQSANEWTSEVILSYEGVKEHADVLAIAPYFGNSLGDPERANDVATWSLDRVFDALGQEVDGLNRETIGKQVAIAAKYGVKLYAYEGGQHLVGHGGTENNEALTKLFIAANRDPRMGDLYLRHLKNWWAAGGDLYTLFTSMSEPGKWGSWGLLEYEGASTPKWDAAQKALHMEI</sequence>
<name>A0A5Q0CHQ8_9HYPH</name>
<dbReference type="AlphaFoldDB" id="A0A5Q0CHQ8"/>
<dbReference type="OrthoDB" id="7783360at2"/>
<protein>
    <recommendedName>
        <fullName evidence="3">Cellulose-binding protein</fullName>
    </recommendedName>
</protein>
<keyword evidence="2" id="KW-1185">Reference proteome</keyword>
<dbReference type="Proteomes" id="UP000326881">
    <property type="component" value="Plasmid unnamed"/>
</dbReference>